<dbReference type="InterPro" id="IPR001848">
    <property type="entry name" value="Ribosomal_uS10"/>
</dbReference>
<dbReference type="AlphaFoldDB" id="A3GEX3"/>
<organism evidence="5 6">
    <name type="scientific">Scheffersomyces stipitis (strain ATCC 58785 / CBS 6054 / NBRC 10063 / NRRL Y-11545)</name>
    <name type="common">Yeast</name>
    <name type="synonym">Pichia stipitis</name>
    <dbReference type="NCBI Taxonomy" id="322104"/>
    <lineage>
        <taxon>Eukaryota</taxon>
        <taxon>Fungi</taxon>
        <taxon>Dikarya</taxon>
        <taxon>Ascomycota</taxon>
        <taxon>Saccharomycotina</taxon>
        <taxon>Pichiomycetes</taxon>
        <taxon>Debaryomycetaceae</taxon>
        <taxon>Scheffersomyces</taxon>
    </lineage>
</organism>
<keyword evidence="3" id="KW-0687">Ribonucleoprotein</keyword>
<dbReference type="GO" id="GO:0005840">
    <property type="term" value="C:ribosome"/>
    <property type="evidence" value="ECO:0007669"/>
    <property type="project" value="UniProtKB-KW"/>
</dbReference>
<dbReference type="OrthoDB" id="366214at2759"/>
<dbReference type="Gene3D" id="3.30.70.600">
    <property type="entry name" value="Ribosomal protein S10 domain"/>
    <property type="match status" value="1"/>
</dbReference>
<dbReference type="OMA" id="LRKHQFY"/>
<dbReference type="GO" id="GO:1990904">
    <property type="term" value="C:ribonucleoprotein complex"/>
    <property type="evidence" value="ECO:0007669"/>
    <property type="project" value="UniProtKB-KW"/>
</dbReference>
<comment type="caution">
    <text evidence="5">The sequence shown here is derived from an EMBL/GenBank/DDBJ whole genome shotgun (WGS) entry which is preliminary data.</text>
</comment>
<evidence type="ECO:0000259" key="4">
    <source>
        <dbReference type="SMART" id="SM01403"/>
    </source>
</evidence>
<dbReference type="STRING" id="322104.A3GEX3"/>
<dbReference type="KEGG" id="pic:PICST_38380"/>
<dbReference type="InterPro" id="IPR036838">
    <property type="entry name" value="Ribosomal_uS10_dom_sf"/>
</dbReference>
<dbReference type="EMBL" id="AAVQ01000001">
    <property type="protein sequence ID" value="EAZ63660.2"/>
    <property type="molecule type" value="Genomic_DNA"/>
</dbReference>
<dbReference type="Pfam" id="PF00338">
    <property type="entry name" value="Ribosomal_S10"/>
    <property type="match status" value="1"/>
</dbReference>
<dbReference type="Proteomes" id="UP000002258">
    <property type="component" value="Chromosome 1"/>
</dbReference>
<comment type="similarity">
    <text evidence="1">Belongs to the universal ribosomal protein uS10 family.</text>
</comment>
<dbReference type="GO" id="GO:0003735">
    <property type="term" value="F:structural constituent of ribosome"/>
    <property type="evidence" value="ECO:0007669"/>
    <property type="project" value="InterPro"/>
</dbReference>
<dbReference type="SMART" id="SM01403">
    <property type="entry name" value="Ribosomal_S10"/>
    <property type="match status" value="1"/>
</dbReference>
<dbReference type="PANTHER" id="PTHR11700">
    <property type="entry name" value="30S RIBOSOMAL PROTEIN S10 FAMILY MEMBER"/>
    <property type="match status" value="1"/>
</dbReference>
<evidence type="ECO:0000256" key="3">
    <source>
        <dbReference type="ARBA" id="ARBA00023274"/>
    </source>
</evidence>
<keyword evidence="6" id="KW-1185">Reference proteome</keyword>
<dbReference type="RefSeq" id="XP_001387683.2">
    <property type="nucleotide sequence ID" value="XM_001387646.1"/>
</dbReference>
<accession>A3GEX3</accession>
<dbReference type="SUPFAM" id="SSF54999">
    <property type="entry name" value="Ribosomal protein S10"/>
    <property type="match status" value="1"/>
</dbReference>
<dbReference type="GO" id="GO:0006412">
    <property type="term" value="P:translation"/>
    <property type="evidence" value="ECO:0007669"/>
    <property type="project" value="InterPro"/>
</dbReference>
<evidence type="ECO:0000313" key="5">
    <source>
        <dbReference type="EMBL" id="EAZ63660.2"/>
    </source>
</evidence>
<dbReference type="FunCoup" id="A3GEX3">
    <property type="interactions" value="295"/>
</dbReference>
<gene>
    <name evidence="5" type="primary">RSM10</name>
    <name evidence="5" type="ORF">PICST_38380</name>
</gene>
<dbReference type="GeneID" id="4850822"/>
<dbReference type="eggNOG" id="KOG3321">
    <property type="taxonomic scope" value="Eukaryota"/>
</dbReference>
<feature type="domain" description="Small ribosomal subunit protein uS10" evidence="4">
    <location>
        <begin position="109"/>
        <end position="206"/>
    </location>
</feature>
<protein>
    <submittedName>
        <fullName evidence="5">Mitochondrial ribosomal protein S10</fullName>
    </submittedName>
</protein>
<dbReference type="HOGENOM" id="CLU_051208_4_0_1"/>
<evidence type="ECO:0000256" key="1">
    <source>
        <dbReference type="ARBA" id="ARBA00007102"/>
    </source>
</evidence>
<keyword evidence="2 5" id="KW-0689">Ribosomal protein</keyword>
<reference evidence="5 6" key="1">
    <citation type="journal article" date="2007" name="Nat. Biotechnol.">
        <title>Genome sequence of the lignocellulose-bioconverting and xylose-fermenting yeast Pichia stipitis.</title>
        <authorList>
            <person name="Jeffries T.W."/>
            <person name="Grigoriev I.V."/>
            <person name="Grimwood J."/>
            <person name="Laplaza J.M."/>
            <person name="Aerts A."/>
            <person name="Salamov A."/>
            <person name="Schmutz J."/>
            <person name="Lindquist E."/>
            <person name="Dehal P."/>
            <person name="Shapiro H."/>
            <person name="Jin Y.S."/>
            <person name="Passoth V."/>
            <person name="Richardson P.M."/>
        </authorList>
    </citation>
    <scope>NUCLEOTIDE SEQUENCE [LARGE SCALE GENOMIC DNA]</scope>
    <source>
        <strain evidence="6">ATCC 58785 / CBS 6054 / NBRC 10063 / NRRL Y-11545</strain>
    </source>
</reference>
<dbReference type="InterPro" id="IPR027486">
    <property type="entry name" value="Ribosomal_uS10_dom"/>
</dbReference>
<evidence type="ECO:0000256" key="2">
    <source>
        <dbReference type="ARBA" id="ARBA00022980"/>
    </source>
</evidence>
<name>A3GEX3_PICST</name>
<dbReference type="InParanoid" id="A3GEX3"/>
<evidence type="ECO:0000313" key="6">
    <source>
        <dbReference type="Proteomes" id="UP000002258"/>
    </source>
</evidence>
<proteinExistence type="inferred from homology"/>
<sequence length="261" mass="30207">MFKSVLQSRSNAVRVVSRQFSSFTPVFKEAGQSEKFSTPQEYVEHKKKADLEEQAYRHNLLQNEFKYEPKYISANEVDPVTGRPVPINVELLKYKPLQLKQTHGHEVAKIKFRGYDEDNLIRAGEFATRSAYYLGIPTSKLTTKKTEKRLYTVIKSPFAQAKTKQNFHRTTFNKELVAYDANPEILDLWLSFINKYAIEDVSYKATMTTSESLDYNKEMDALASEDYTLPNAYNDITDPVAKKVEELLKSDTFKKLLEEEK</sequence>